<dbReference type="RefSeq" id="WP_235293671.1">
    <property type="nucleotide sequence ID" value="NZ_BSOH01000020.1"/>
</dbReference>
<reference evidence="1" key="1">
    <citation type="journal article" date="2014" name="Int. J. Syst. Evol. Microbiol.">
        <title>Complete genome sequence of Corynebacterium casei LMG S-19264T (=DSM 44701T), isolated from a smear-ripened cheese.</title>
        <authorList>
            <consortium name="US DOE Joint Genome Institute (JGI-PGF)"/>
            <person name="Walter F."/>
            <person name="Albersmeier A."/>
            <person name="Kalinowski J."/>
            <person name="Ruckert C."/>
        </authorList>
    </citation>
    <scope>NUCLEOTIDE SEQUENCE</scope>
    <source>
        <strain evidence="1">NBRC 108769</strain>
    </source>
</reference>
<dbReference type="Proteomes" id="UP001156666">
    <property type="component" value="Unassembled WGS sequence"/>
</dbReference>
<keyword evidence="2" id="KW-1185">Reference proteome</keyword>
<protein>
    <submittedName>
        <fullName evidence="1">Uncharacterized protein</fullName>
    </submittedName>
</protein>
<dbReference type="AlphaFoldDB" id="A0AA37SR34"/>
<dbReference type="EMBL" id="BSOH01000020">
    <property type="protein sequence ID" value="GLR18307.1"/>
    <property type="molecule type" value="Genomic_DNA"/>
</dbReference>
<organism evidence="1 2">
    <name type="scientific">Portibacter lacus</name>
    <dbReference type="NCBI Taxonomy" id="1099794"/>
    <lineage>
        <taxon>Bacteria</taxon>
        <taxon>Pseudomonadati</taxon>
        <taxon>Bacteroidota</taxon>
        <taxon>Saprospiria</taxon>
        <taxon>Saprospirales</taxon>
        <taxon>Haliscomenobacteraceae</taxon>
        <taxon>Portibacter</taxon>
    </lineage>
</organism>
<comment type="caution">
    <text evidence="1">The sequence shown here is derived from an EMBL/GenBank/DDBJ whole genome shotgun (WGS) entry which is preliminary data.</text>
</comment>
<sequence>MLGKVKSWLGIEGVKMEIETPEKIKLMDGIVKGSILFQSMTDKKVTKLKVELIEKYSRGRGKSKLINEYKLGTLEINDELVIKANGQLKLDFKLLFNPKTSEMDNMGRNLLLRGPVALAKMIKGAKSVYRIEVEAKVPGTALHPIAKKVINFY</sequence>
<accession>A0AA37SR34</accession>
<gene>
    <name evidence="1" type="ORF">GCM10007940_29230</name>
</gene>
<proteinExistence type="predicted"/>
<evidence type="ECO:0000313" key="1">
    <source>
        <dbReference type="EMBL" id="GLR18307.1"/>
    </source>
</evidence>
<reference evidence="1" key="2">
    <citation type="submission" date="2023-01" db="EMBL/GenBank/DDBJ databases">
        <title>Draft genome sequence of Portibacter lacus strain NBRC 108769.</title>
        <authorList>
            <person name="Sun Q."/>
            <person name="Mori K."/>
        </authorList>
    </citation>
    <scope>NUCLEOTIDE SEQUENCE</scope>
    <source>
        <strain evidence="1">NBRC 108769</strain>
    </source>
</reference>
<evidence type="ECO:0000313" key="2">
    <source>
        <dbReference type="Proteomes" id="UP001156666"/>
    </source>
</evidence>
<name>A0AA37SR34_9BACT</name>